<keyword evidence="9" id="KW-1185">Reference proteome</keyword>
<organism evidence="8 9">
    <name type="scientific">Belliella marina</name>
    <dbReference type="NCBI Taxonomy" id="1644146"/>
    <lineage>
        <taxon>Bacteria</taxon>
        <taxon>Pseudomonadati</taxon>
        <taxon>Bacteroidota</taxon>
        <taxon>Cytophagia</taxon>
        <taxon>Cytophagales</taxon>
        <taxon>Cyclobacteriaceae</taxon>
        <taxon>Belliella</taxon>
    </lineage>
</organism>
<name>A0ABW4VJI2_9BACT</name>
<dbReference type="RefSeq" id="WP_376883802.1">
    <property type="nucleotide sequence ID" value="NZ_JBHUHR010000015.1"/>
</dbReference>
<dbReference type="InterPro" id="IPR033985">
    <property type="entry name" value="SusD-like_N"/>
</dbReference>
<dbReference type="EMBL" id="JBHUHR010000015">
    <property type="protein sequence ID" value="MFD2033998.1"/>
    <property type="molecule type" value="Genomic_DNA"/>
</dbReference>
<reference evidence="9" key="1">
    <citation type="journal article" date="2019" name="Int. J. Syst. Evol. Microbiol.">
        <title>The Global Catalogue of Microorganisms (GCM) 10K type strain sequencing project: providing services to taxonomists for standard genome sequencing and annotation.</title>
        <authorList>
            <consortium name="The Broad Institute Genomics Platform"/>
            <consortium name="The Broad Institute Genome Sequencing Center for Infectious Disease"/>
            <person name="Wu L."/>
            <person name="Ma J."/>
        </authorList>
    </citation>
    <scope>NUCLEOTIDE SEQUENCE [LARGE SCALE GENOMIC DNA]</scope>
    <source>
        <strain evidence="9">CGMCC 1.15180</strain>
    </source>
</reference>
<comment type="similarity">
    <text evidence="2">Belongs to the SusD family.</text>
</comment>
<dbReference type="Pfam" id="PF07980">
    <property type="entry name" value="SusD_RagB"/>
    <property type="match status" value="1"/>
</dbReference>
<keyword evidence="3" id="KW-0732">Signal</keyword>
<dbReference type="SUPFAM" id="SSF48452">
    <property type="entry name" value="TPR-like"/>
    <property type="match status" value="1"/>
</dbReference>
<dbReference type="InterPro" id="IPR011990">
    <property type="entry name" value="TPR-like_helical_dom_sf"/>
</dbReference>
<feature type="domain" description="RagB/SusD" evidence="6">
    <location>
        <begin position="333"/>
        <end position="447"/>
    </location>
</feature>
<evidence type="ECO:0000256" key="5">
    <source>
        <dbReference type="ARBA" id="ARBA00023237"/>
    </source>
</evidence>
<evidence type="ECO:0000313" key="8">
    <source>
        <dbReference type="EMBL" id="MFD2033998.1"/>
    </source>
</evidence>
<evidence type="ECO:0000256" key="1">
    <source>
        <dbReference type="ARBA" id="ARBA00004442"/>
    </source>
</evidence>
<sequence>MKNLYKLIIVLSLVSCEDFLDQRPDKSIIVPITLDDYQRLLDNETNVMNEGPAMGMLSSDEYFTTDDGWRSLSQAVERNCYIWADDIYEGVGVTDWRNPYINVFYSNIALEGIENIAVNSENQQQWNNVKGSALFYRSFAFYGLLDVFAPPYNETTASSDLGIHIRLTADVNSPVERATLQDSYIQIINDLDEAITLLDDTPSHITRPSKAAAYALLARVYLNQMNYGKALEAAESSIGLKSELIDYNEVDPDLSLPFSIDNKEIVFRNSMSSYTFYLSNFTSVDTSLVKLYDENDLRLKVLFRPSTVIQGRFNFKGHYSGMLGRLFNGITTSEVYLIIAECSARLGQTQKANQSIHTLLENRYLKGTYEKNDTIDEDELLKMILDERRKELVFRGVRWTDLRRLNTEGRFVFTMTRRLNGNLYTLPPNDVKYTLPIPEEEINASGNPQNPR</sequence>
<accession>A0ABW4VJI2</accession>
<proteinExistence type="inferred from homology"/>
<evidence type="ECO:0000256" key="4">
    <source>
        <dbReference type="ARBA" id="ARBA00023136"/>
    </source>
</evidence>
<evidence type="ECO:0000259" key="6">
    <source>
        <dbReference type="Pfam" id="PF07980"/>
    </source>
</evidence>
<protein>
    <submittedName>
        <fullName evidence="8">RagB/SusD family nutrient uptake outer membrane protein</fullName>
    </submittedName>
</protein>
<comment type="subcellular location">
    <subcellularLocation>
        <location evidence="1">Cell outer membrane</location>
    </subcellularLocation>
</comment>
<gene>
    <name evidence="8" type="ORF">ACFSKL_04300</name>
</gene>
<comment type="caution">
    <text evidence="8">The sequence shown here is derived from an EMBL/GenBank/DDBJ whole genome shotgun (WGS) entry which is preliminary data.</text>
</comment>
<dbReference type="InterPro" id="IPR012944">
    <property type="entry name" value="SusD_RagB_dom"/>
</dbReference>
<dbReference type="Gene3D" id="1.25.40.390">
    <property type="match status" value="1"/>
</dbReference>
<evidence type="ECO:0000313" key="9">
    <source>
        <dbReference type="Proteomes" id="UP001597361"/>
    </source>
</evidence>
<evidence type="ECO:0000256" key="3">
    <source>
        <dbReference type="ARBA" id="ARBA00022729"/>
    </source>
</evidence>
<keyword evidence="4" id="KW-0472">Membrane</keyword>
<evidence type="ECO:0000259" key="7">
    <source>
        <dbReference type="Pfam" id="PF14322"/>
    </source>
</evidence>
<keyword evidence="5" id="KW-0998">Cell outer membrane</keyword>
<feature type="domain" description="SusD-like N-terminal" evidence="7">
    <location>
        <begin position="18"/>
        <end position="222"/>
    </location>
</feature>
<dbReference type="Proteomes" id="UP001597361">
    <property type="component" value="Unassembled WGS sequence"/>
</dbReference>
<dbReference type="Pfam" id="PF14322">
    <property type="entry name" value="SusD-like_3"/>
    <property type="match status" value="1"/>
</dbReference>
<evidence type="ECO:0000256" key="2">
    <source>
        <dbReference type="ARBA" id="ARBA00006275"/>
    </source>
</evidence>